<evidence type="ECO:0000313" key="4">
    <source>
        <dbReference type="Proteomes" id="UP000053263"/>
    </source>
</evidence>
<reference evidence="3 4" key="1">
    <citation type="submission" date="2014-06" db="EMBL/GenBank/DDBJ databases">
        <title>Evolutionary Origins and Diversification of the Mycorrhizal Mutualists.</title>
        <authorList>
            <consortium name="DOE Joint Genome Institute"/>
            <consortium name="Mycorrhizal Genomics Consortium"/>
            <person name="Kohler A."/>
            <person name="Kuo A."/>
            <person name="Nagy L.G."/>
            <person name="Floudas D."/>
            <person name="Copeland A."/>
            <person name="Barry K.W."/>
            <person name="Cichocki N."/>
            <person name="Veneault-Fourrey C."/>
            <person name="LaButti K."/>
            <person name="Lindquist E.A."/>
            <person name="Lipzen A."/>
            <person name="Lundell T."/>
            <person name="Morin E."/>
            <person name="Murat C."/>
            <person name="Riley R."/>
            <person name="Ohm R."/>
            <person name="Sun H."/>
            <person name="Tunlid A."/>
            <person name="Henrissat B."/>
            <person name="Grigoriev I.V."/>
            <person name="Hibbett D.S."/>
            <person name="Martin F."/>
        </authorList>
    </citation>
    <scope>NUCLEOTIDE SEQUENCE [LARGE SCALE GENOMIC DNA]</scope>
    <source>
        <strain evidence="3 4">FD-325 SS-3</strain>
    </source>
</reference>
<dbReference type="Gene3D" id="3.90.1150.10">
    <property type="entry name" value="Aspartate Aminotransferase, domain 1"/>
    <property type="match status" value="1"/>
</dbReference>
<dbReference type="AlphaFoldDB" id="A0A0C9T7R7"/>
<accession>A0A0C9T7R7</accession>
<name>A0A0C9T7R7_PLICR</name>
<dbReference type="InterPro" id="IPR015422">
    <property type="entry name" value="PyrdxlP-dep_Trfase_small"/>
</dbReference>
<keyword evidence="1" id="KW-0663">Pyridoxal phosphate</keyword>
<dbReference type="OrthoDB" id="7042322at2759"/>
<dbReference type="InterPro" id="IPR004839">
    <property type="entry name" value="Aminotransferase_I/II_large"/>
</dbReference>
<dbReference type="GO" id="GO:0008483">
    <property type="term" value="F:transaminase activity"/>
    <property type="evidence" value="ECO:0007669"/>
    <property type="project" value="TreeGrafter"/>
</dbReference>
<protein>
    <recommendedName>
        <fullName evidence="2">Aminotransferase class I/classII large domain-containing protein</fullName>
    </recommendedName>
</protein>
<organism evidence="3 4">
    <name type="scientific">Plicaturopsis crispa FD-325 SS-3</name>
    <dbReference type="NCBI Taxonomy" id="944288"/>
    <lineage>
        <taxon>Eukaryota</taxon>
        <taxon>Fungi</taxon>
        <taxon>Dikarya</taxon>
        <taxon>Basidiomycota</taxon>
        <taxon>Agaricomycotina</taxon>
        <taxon>Agaricomycetes</taxon>
        <taxon>Agaricomycetidae</taxon>
        <taxon>Amylocorticiales</taxon>
        <taxon>Amylocorticiaceae</taxon>
        <taxon>Plicatura</taxon>
        <taxon>Plicaturopsis crispa</taxon>
    </lineage>
</organism>
<evidence type="ECO:0000313" key="3">
    <source>
        <dbReference type="EMBL" id="KII84198.1"/>
    </source>
</evidence>
<dbReference type="GO" id="GO:0030170">
    <property type="term" value="F:pyridoxal phosphate binding"/>
    <property type="evidence" value="ECO:0007669"/>
    <property type="project" value="InterPro"/>
</dbReference>
<dbReference type="EMBL" id="KN832572">
    <property type="protein sequence ID" value="KII84198.1"/>
    <property type="molecule type" value="Genomic_DNA"/>
</dbReference>
<dbReference type="PRINTS" id="PR00753">
    <property type="entry name" value="ACCSYNTHASE"/>
</dbReference>
<evidence type="ECO:0000256" key="1">
    <source>
        <dbReference type="ARBA" id="ARBA00022898"/>
    </source>
</evidence>
<dbReference type="Proteomes" id="UP000053263">
    <property type="component" value="Unassembled WGS sequence"/>
</dbReference>
<dbReference type="InterPro" id="IPR015424">
    <property type="entry name" value="PyrdxlP-dep_Trfase"/>
</dbReference>
<evidence type="ECO:0000259" key="2">
    <source>
        <dbReference type="Pfam" id="PF00155"/>
    </source>
</evidence>
<dbReference type="CDD" id="cd00609">
    <property type="entry name" value="AAT_like"/>
    <property type="match status" value="1"/>
</dbReference>
<dbReference type="HOGENOM" id="CLU_017584_1_1_1"/>
<gene>
    <name evidence="3" type="ORF">PLICRDRAFT_374221</name>
</gene>
<dbReference type="PANTHER" id="PTHR43795">
    <property type="entry name" value="BIFUNCTIONAL ASPARTATE AMINOTRANSFERASE AND GLUTAMATE/ASPARTATE-PREPHENATE AMINOTRANSFERASE-RELATED"/>
    <property type="match status" value="1"/>
</dbReference>
<keyword evidence="4" id="KW-1185">Reference proteome</keyword>
<dbReference type="GO" id="GO:0006520">
    <property type="term" value="P:amino acid metabolic process"/>
    <property type="evidence" value="ECO:0007669"/>
    <property type="project" value="TreeGrafter"/>
</dbReference>
<dbReference type="Pfam" id="PF00155">
    <property type="entry name" value="Aminotran_1_2"/>
    <property type="match status" value="1"/>
</dbReference>
<dbReference type="InterPro" id="IPR015421">
    <property type="entry name" value="PyrdxlP-dep_Trfase_major"/>
</dbReference>
<dbReference type="InterPro" id="IPR050478">
    <property type="entry name" value="Ethylene_sulfur-biosynth"/>
</dbReference>
<sequence length="311" mass="34517">MIQPYYSDYIRDIVYPAHAKQVPAPIPKDVDPLGLESIEHIRDAIRRSNAAGTTIRVLILCNPHNPLANAYPIDTVKAYAKTAQEFNLHLLVDEVYANQVFSSSFVPDPTPFVSVLSLDVRAECGCDPSRIHVLAGPTKDLGASGLKVGAFVSQHNPDLVQVVRGAIASIPISSASDALLTAVLRDDAFRIWFLEENRRRLSKAFENVAAWCLFHDIPFVPASAGVYVLADFATLMDKLVPTDMLVQDKLDAAVASMFQNGVFIRPTTTYGDPIPTRFRMTFTLPEDTMRLALHRLENAFNLTHWQDEKVI</sequence>
<feature type="domain" description="Aminotransferase class I/classII large" evidence="2">
    <location>
        <begin position="37"/>
        <end position="296"/>
    </location>
</feature>
<dbReference type="PANTHER" id="PTHR43795:SF39">
    <property type="entry name" value="AMINOTRANSFERASE CLASS I_CLASSII DOMAIN-CONTAINING PROTEIN"/>
    <property type="match status" value="1"/>
</dbReference>
<dbReference type="Gene3D" id="3.40.640.10">
    <property type="entry name" value="Type I PLP-dependent aspartate aminotransferase-like (Major domain)"/>
    <property type="match status" value="1"/>
</dbReference>
<dbReference type="SUPFAM" id="SSF53383">
    <property type="entry name" value="PLP-dependent transferases"/>
    <property type="match status" value="1"/>
</dbReference>
<proteinExistence type="predicted"/>